<keyword evidence="2" id="KW-1185">Reference proteome</keyword>
<proteinExistence type="predicted"/>
<organism evidence="1 2">
    <name type="scientific">Solibacillus faecavium</name>
    <dbReference type="NCBI Taxonomy" id="2762221"/>
    <lineage>
        <taxon>Bacteria</taxon>
        <taxon>Bacillati</taxon>
        <taxon>Bacillota</taxon>
        <taxon>Bacilli</taxon>
        <taxon>Bacillales</taxon>
        <taxon>Caryophanaceae</taxon>
        <taxon>Solibacillus</taxon>
    </lineage>
</organism>
<protein>
    <submittedName>
        <fullName evidence="1">Uncharacterized protein</fullName>
    </submittedName>
</protein>
<comment type="caution">
    <text evidence="1">The sequence shown here is derived from an EMBL/GenBank/DDBJ whole genome shotgun (WGS) entry which is preliminary data.</text>
</comment>
<gene>
    <name evidence="1" type="ORF">H9635_09625</name>
</gene>
<dbReference type="EMBL" id="JACSPZ010000004">
    <property type="protein sequence ID" value="MBD8037003.1"/>
    <property type="molecule type" value="Genomic_DNA"/>
</dbReference>
<accession>A0ABR8XYJ4</accession>
<evidence type="ECO:0000313" key="2">
    <source>
        <dbReference type="Proteomes" id="UP000619101"/>
    </source>
</evidence>
<dbReference type="RefSeq" id="WP_191700009.1">
    <property type="nucleotide sequence ID" value="NZ_JACSPZ010000004.1"/>
</dbReference>
<dbReference type="Proteomes" id="UP000619101">
    <property type="component" value="Unassembled WGS sequence"/>
</dbReference>
<sequence length="64" mass="7788">MDEIERRKCLDDIRLHKVRTKKLRILIANTDDADVKKHLTKGLIWHIKRKRKLKQMLIDDIEKN</sequence>
<reference evidence="1 2" key="1">
    <citation type="submission" date="2020-08" db="EMBL/GenBank/DDBJ databases">
        <title>A Genomic Blueprint of the Chicken Gut Microbiome.</title>
        <authorList>
            <person name="Gilroy R."/>
            <person name="Ravi A."/>
            <person name="Getino M."/>
            <person name="Pursley I."/>
            <person name="Horton D.L."/>
            <person name="Alikhan N.-F."/>
            <person name="Baker D."/>
            <person name="Gharbi K."/>
            <person name="Hall N."/>
            <person name="Watson M."/>
            <person name="Adriaenssens E.M."/>
            <person name="Foster-Nyarko E."/>
            <person name="Jarju S."/>
            <person name="Secka A."/>
            <person name="Antonio M."/>
            <person name="Oren A."/>
            <person name="Chaudhuri R."/>
            <person name="La Ragione R.M."/>
            <person name="Hildebrand F."/>
            <person name="Pallen M.J."/>
        </authorList>
    </citation>
    <scope>NUCLEOTIDE SEQUENCE [LARGE SCALE GENOMIC DNA]</scope>
    <source>
        <strain evidence="1 2">A46</strain>
    </source>
</reference>
<name>A0ABR8XYJ4_9BACL</name>
<evidence type="ECO:0000313" key="1">
    <source>
        <dbReference type="EMBL" id="MBD8037003.1"/>
    </source>
</evidence>